<evidence type="ECO:0000313" key="1">
    <source>
        <dbReference type="EMBL" id="MPC34337.1"/>
    </source>
</evidence>
<name>A0A5B7EM30_PORTR</name>
<accession>A0A5B7EM30</accession>
<protein>
    <submittedName>
        <fullName evidence="1">Uncharacterized protein</fullName>
    </submittedName>
</protein>
<organism evidence="1 2">
    <name type="scientific">Portunus trituberculatus</name>
    <name type="common">Swimming crab</name>
    <name type="synonym">Neptunus trituberculatus</name>
    <dbReference type="NCBI Taxonomy" id="210409"/>
    <lineage>
        <taxon>Eukaryota</taxon>
        <taxon>Metazoa</taxon>
        <taxon>Ecdysozoa</taxon>
        <taxon>Arthropoda</taxon>
        <taxon>Crustacea</taxon>
        <taxon>Multicrustacea</taxon>
        <taxon>Malacostraca</taxon>
        <taxon>Eumalacostraca</taxon>
        <taxon>Eucarida</taxon>
        <taxon>Decapoda</taxon>
        <taxon>Pleocyemata</taxon>
        <taxon>Brachyura</taxon>
        <taxon>Eubrachyura</taxon>
        <taxon>Portunoidea</taxon>
        <taxon>Portunidae</taxon>
        <taxon>Portuninae</taxon>
        <taxon>Portunus</taxon>
    </lineage>
</organism>
<sequence length="75" mass="8324">MAPRCSNHHPGLAHVALRVIQRQARGPDGGRPIKQLSQLHHSRGGALMLRGLLILDHRLLGNFKGNLPHHPQQHC</sequence>
<dbReference type="Proteomes" id="UP000324222">
    <property type="component" value="Unassembled WGS sequence"/>
</dbReference>
<evidence type="ECO:0000313" key="2">
    <source>
        <dbReference type="Proteomes" id="UP000324222"/>
    </source>
</evidence>
<keyword evidence="2" id="KW-1185">Reference proteome</keyword>
<comment type="caution">
    <text evidence="1">The sequence shown here is derived from an EMBL/GenBank/DDBJ whole genome shotgun (WGS) entry which is preliminary data.</text>
</comment>
<gene>
    <name evidence="1" type="ORF">E2C01_027722</name>
</gene>
<reference evidence="1 2" key="1">
    <citation type="submission" date="2019-05" db="EMBL/GenBank/DDBJ databases">
        <title>Another draft genome of Portunus trituberculatus and its Hox gene families provides insights of decapod evolution.</title>
        <authorList>
            <person name="Jeong J.-H."/>
            <person name="Song I."/>
            <person name="Kim S."/>
            <person name="Choi T."/>
            <person name="Kim D."/>
            <person name="Ryu S."/>
            <person name="Kim W."/>
        </authorList>
    </citation>
    <scope>NUCLEOTIDE SEQUENCE [LARGE SCALE GENOMIC DNA]</scope>
    <source>
        <tissue evidence="1">Muscle</tissue>
    </source>
</reference>
<dbReference type="EMBL" id="VSRR010003032">
    <property type="protein sequence ID" value="MPC34337.1"/>
    <property type="molecule type" value="Genomic_DNA"/>
</dbReference>
<proteinExistence type="predicted"/>
<dbReference type="AlphaFoldDB" id="A0A5B7EM30"/>